<reference evidence="5 6" key="1">
    <citation type="submission" date="2017-01" db="EMBL/GenBank/DDBJ databases">
        <title>Genome sequencing of Rhodoferax fermentans JCM 7819.</title>
        <authorList>
            <person name="Kim Y.J."/>
            <person name="Farh M.E.-A."/>
            <person name="Yang D.-C."/>
        </authorList>
    </citation>
    <scope>NUCLEOTIDE SEQUENCE [LARGE SCALE GENOMIC DNA]</scope>
    <source>
        <strain evidence="5 6">JCM 7819</strain>
    </source>
</reference>
<gene>
    <name evidence="5" type="ORF">RF819_00855</name>
</gene>
<feature type="domain" description="Hemerythrin-like" evidence="4">
    <location>
        <begin position="13"/>
        <end position="121"/>
    </location>
</feature>
<organism evidence="5 6">
    <name type="scientific">Rhodoferax fermentans</name>
    <dbReference type="NCBI Taxonomy" id="28066"/>
    <lineage>
        <taxon>Bacteria</taxon>
        <taxon>Pseudomonadati</taxon>
        <taxon>Pseudomonadota</taxon>
        <taxon>Betaproteobacteria</taxon>
        <taxon>Burkholderiales</taxon>
        <taxon>Comamonadaceae</taxon>
        <taxon>Rhodoferax</taxon>
    </lineage>
</organism>
<dbReference type="RefSeq" id="WP_078366704.1">
    <property type="nucleotide sequence ID" value="NZ_MTJN01000002.1"/>
</dbReference>
<sequence length="168" mass="18729">MAELRWSESFEMGVPVMDQTHEEFIDLLAQVVQANDAQLMALWTALVEHTESHFAREDRWMKDTGFSGNNCHTVHHQMVLRVLRDGKKRGDAGELAVVRQMADELSIWFSQHANTMDAALAQHLRHVGYDETTGQVRLTDALPTSAIEGCHGSNCSPDDGAQAKLETA</sequence>
<accession>A0A1T1AXI1</accession>
<dbReference type="STRING" id="28066.RF819_00855"/>
<dbReference type="Gene3D" id="1.20.120.50">
    <property type="entry name" value="Hemerythrin-like"/>
    <property type="match status" value="1"/>
</dbReference>
<dbReference type="InterPro" id="IPR012827">
    <property type="entry name" value="Hemerythrin_metal-bd"/>
</dbReference>
<dbReference type="CDD" id="cd12107">
    <property type="entry name" value="Hemerythrin"/>
    <property type="match status" value="1"/>
</dbReference>
<keyword evidence="2" id="KW-0479">Metal-binding</keyword>
<keyword evidence="3" id="KW-0408">Iron</keyword>
<dbReference type="InterPro" id="IPR012312">
    <property type="entry name" value="Hemerythrin-like"/>
</dbReference>
<dbReference type="EMBL" id="MTJN01000002">
    <property type="protein sequence ID" value="OOV08824.1"/>
    <property type="molecule type" value="Genomic_DNA"/>
</dbReference>
<dbReference type="PANTHER" id="PTHR37164">
    <property type="entry name" value="BACTERIOHEMERYTHRIN"/>
    <property type="match status" value="1"/>
</dbReference>
<evidence type="ECO:0000259" key="4">
    <source>
        <dbReference type="Pfam" id="PF01814"/>
    </source>
</evidence>
<dbReference type="InterPro" id="IPR035938">
    <property type="entry name" value="Hemerythrin-like_sf"/>
</dbReference>
<dbReference type="OrthoDB" id="5296936at2"/>
<proteinExistence type="inferred from homology"/>
<dbReference type="PANTHER" id="PTHR37164:SF1">
    <property type="entry name" value="BACTERIOHEMERYTHRIN"/>
    <property type="match status" value="1"/>
</dbReference>
<dbReference type="Pfam" id="PF01814">
    <property type="entry name" value="Hemerythrin"/>
    <property type="match status" value="1"/>
</dbReference>
<dbReference type="GO" id="GO:0046872">
    <property type="term" value="F:metal ion binding"/>
    <property type="evidence" value="ECO:0007669"/>
    <property type="project" value="UniProtKB-KW"/>
</dbReference>
<comment type="caution">
    <text evidence="5">The sequence shown here is derived from an EMBL/GenBank/DDBJ whole genome shotgun (WGS) entry which is preliminary data.</text>
</comment>
<dbReference type="Proteomes" id="UP000190750">
    <property type="component" value="Unassembled WGS sequence"/>
</dbReference>
<dbReference type="NCBIfam" id="TIGR02481">
    <property type="entry name" value="hemeryth_dom"/>
    <property type="match status" value="1"/>
</dbReference>
<evidence type="ECO:0000313" key="6">
    <source>
        <dbReference type="Proteomes" id="UP000190750"/>
    </source>
</evidence>
<evidence type="ECO:0000313" key="5">
    <source>
        <dbReference type="EMBL" id="OOV08824.1"/>
    </source>
</evidence>
<protein>
    <submittedName>
        <fullName evidence="5">Hemerythrin</fullName>
    </submittedName>
</protein>
<keyword evidence="6" id="KW-1185">Reference proteome</keyword>
<dbReference type="SUPFAM" id="SSF47188">
    <property type="entry name" value="Hemerythrin-like"/>
    <property type="match status" value="1"/>
</dbReference>
<name>A0A1T1AXI1_RHOFE</name>
<evidence type="ECO:0000256" key="1">
    <source>
        <dbReference type="ARBA" id="ARBA00010587"/>
    </source>
</evidence>
<comment type="similarity">
    <text evidence="1">Belongs to the hemerythrin family.</text>
</comment>
<dbReference type="AlphaFoldDB" id="A0A1T1AXI1"/>
<evidence type="ECO:0000256" key="3">
    <source>
        <dbReference type="ARBA" id="ARBA00023004"/>
    </source>
</evidence>
<dbReference type="InterPro" id="IPR050669">
    <property type="entry name" value="Hemerythrin"/>
</dbReference>
<evidence type="ECO:0000256" key="2">
    <source>
        <dbReference type="ARBA" id="ARBA00022723"/>
    </source>
</evidence>